<name>A0AAN9JA71_CLITE</name>
<evidence type="ECO:0000313" key="1">
    <source>
        <dbReference type="EMBL" id="KAK7294346.1"/>
    </source>
</evidence>
<comment type="caution">
    <text evidence="1">The sequence shown here is derived from an EMBL/GenBank/DDBJ whole genome shotgun (WGS) entry which is preliminary data.</text>
</comment>
<reference evidence="1 2" key="1">
    <citation type="submission" date="2024-01" db="EMBL/GenBank/DDBJ databases">
        <title>The genomes of 5 underutilized Papilionoideae crops provide insights into root nodulation and disease resistance.</title>
        <authorList>
            <person name="Yuan L."/>
        </authorList>
    </citation>
    <scope>NUCLEOTIDE SEQUENCE [LARGE SCALE GENOMIC DNA]</scope>
    <source>
        <strain evidence="1">LY-2023</strain>
        <tissue evidence="1">Leaf</tissue>
    </source>
</reference>
<protein>
    <submittedName>
        <fullName evidence="1">Uncharacterized protein</fullName>
    </submittedName>
</protein>
<sequence length="105" mass="12133">MFEDGGGEILECWDLWIRIKNEVILNFGGEGKKGRWGSNATDGNILTSIVSYSKKNYETMLSHSLYMKESEIILDSKHTFLQDLLIFSHDNKFNSQNLSYFLNMD</sequence>
<organism evidence="1 2">
    <name type="scientific">Clitoria ternatea</name>
    <name type="common">Butterfly pea</name>
    <dbReference type="NCBI Taxonomy" id="43366"/>
    <lineage>
        <taxon>Eukaryota</taxon>
        <taxon>Viridiplantae</taxon>
        <taxon>Streptophyta</taxon>
        <taxon>Embryophyta</taxon>
        <taxon>Tracheophyta</taxon>
        <taxon>Spermatophyta</taxon>
        <taxon>Magnoliopsida</taxon>
        <taxon>eudicotyledons</taxon>
        <taxon>Gunneridae</taxon>
        <taxon>Pentapetalae</taxon>
        <taxon>rosids</taxon>
        <taxon>fabids</taxon>
        <taxon>Fabales</taxon>
        <taxon>Fabaceae</taxon>
        <taxon>Papilionoideae</taxon>
        <taxon>50 kb inversion clade</taxon>
        <taxon>NPAAA clade</taxon>
        <taxon>indigoferoid/millettioid clade</taxon>
        <taxon>Phaseoleae</taxon>
        <taxon>Clitoria</taxon>
    </lineage>
</organism>
<proteinExistence type="predicted"/>
<dbReference type="AlphaFoldDB" id="A0AAN9JA71"/>
<keyword evidence="2" id="KW-1185">Reference proteome</keyword>
<dbReference type="EMBL" id="JAYKXN010000004">
    <property type="protein sequence ID" value="KAK7294346.1"/>
    <property type="molecule type" value="Genomic_DNA"/>
</dbReference>
<accession>A0AAN9JA71</accession>
<gene>
    <name evidence="1" type="ORF">RJT34_17235</name>
</gene>
<dbReference type="Proteomes" id="UP001359559">
    <property type="component" value="Unassembled WGS sequence"/>
</dbReference>
<evidence type="ECO:0000313" key="2">
    <source>
        <dbReference type="Proteomes" id="UP001359559"/>
    </source>
</evidence>